<keyword evidence="1" id="KW-0732">Signal</keyword>
<evidence type="ECO:0000313" key="2">
    <source>
        <dbReference type="EMBL" id="GGM94894.1"/>
    </source>
</evidence>
<feature type="chain" id="PRO_5047124153" description="CHAP domain-containing protein" evidence="1">
    <location>
        <begin position="21"/>
        <end position="162"/>
    </location>
</feature>
<accession>A0ABQ2I1D3</accession>
<gene>
    <name evidence="2" type="ORF">GCM10009721_21450</name>
</gene>
<organism evidence="2 3">
    <name type="scientific">Terrabacter tumescens</name>
    <dbReference type="NCBI Taxonomy" id="60443"/>
    <lineage>
        <taxon>Bacteria</taxon>
        <taxon>Bacillati</taxon>
        <taxon>Actinomycetota</taxon>
        <taxon>Actinomycetes</taxon>
        <taxon>Micrococcales</taxon>
        <taxon>Intrasporangiaceae</taxon>
        <taxon>Terrabacter</taxon>
    </lineage>
</organism>
<evidence type="ECO:0000313" key="3">
    <source>
        <dbReference type="Proteomes" id="UP000623461"/>
    </source>
</evidence>
<feature type="signal peptide" evidence="1">
    <location>
        <begin position="1"/>
        <end position="20"/>
    </location>
</feature>
<keyword evidence="3" id="KW-1185">Reference proteome</keyword>
<evidence type="ECO:0008006" key="4">
    <source>
        <dbReference type="Google" id="ProtNLM"/>
    </source>
</evidence>
<dbReference type="EMBL" id="BMNZ01000004">
    <property type="protein sequence ID" value="GGM94894.1"/>
    <property type="molecule type" value="Genomic_DNA"/>
</dbReference>
<protein>
    <recommendedName>
        <fullName evidence="4">CHAP domain-containing protein</fullName>
    </recommendedName>
</protein>
<name>A0ABQ2I1D3_9MICO</name>
<evidence type="ECO:0000256" key="1">
    <source>
        <dbReference type="SAM" id="SignalP"/>
    </source>
</evidence>
<dbReference type="Proteomes" id="UP000623461">
    <property type="component" value="Unassembled WGS sequence"/>
</dbReference>
<comment type="caution">
    <text evidence="2">The sequence shown here is derived from an EMBL/GenBank/DDBJ whole genome shotgun (WGS) entry which is preliminary data.</text>
</comment>
<proteinExistence type="predicted"/>
<sequence length="162" mass="17174">MNTRVRKSTFRTLATTVVLAAATAGVVPVGAVSSADAASAMVTHARNYVGTYQGQCKVFVQKIYAEVYPNTLGTGYYQAYINAGYHRVAKADVVPGDIIQETDSGSHTTGIHTAIVSGDPAGAEIRVIDSNFVAPNKVGEHTYNPTTHAESHGGVAYYWHKG</sequence>
<reference evidence="3" key="1">
    <citation type="journal article" date="2019" name="Int. J. Syst. Evol. Microbiol.">
        <title>The Global Catalogue of Microorganisms (GCM) 10K type strain sequencing project: providing services to taxonomists for standard genome sequencing and annotation.</title>
        <authorList>
            <consortium name="The Broad Institute Genomics Platform"/>
            <consortium name="The Broad Institute Genome Sequencing Center for Infectious Disease"/>
            <person name="Wu L."/>
            <person name="Ma J."/>
        </authorList>
    </citation>
    <scope>NUCLEOTIDE SEQUENCE [LARGE SCALE GENOMIC DNA]</scope>
    <source>
        <strain evidence="3">JCM 1365</strain>
    </source>
</reference>
<dbReference type="RefSeq" id="WP_030195333.1">
    <property type="nucleotide sequence ID" value="NZ_BMNZ01000004.1"/>
</dbReference>